<protein>
    <submittedName>
        <fullName evidence="1">Uncharacterized protein</fullName>
    </submittedName>
</protein>
<keyword evidence="2" id="KW-1185">Reference proteome</keyword>
<reference evidence="1 2" key="1">
    <citation type="submission" date="2018-11" db="EMBL/GenBank/DDBJ databases">
        <authorList>
            <consortium name="Pathogen Informatics"/>
        </authorList>
    </citation>
    <scope>NUCLEOTIDE SEQUENCE [LARGE SCALE GENOMIC DNA]</scope>
    <source>
        <strain evidence="1 2">Zambia</strain>
    </source>
</reference>
<evidence type="ECO:0000313" key="2">
    <source>
        <dbReference type="Proteomes" id="UP000277204"/>
    </source>
</evidence>
<dbReference type="Proteomes" id="UP000277204">
    <property type="component" value="Unassembled WGS sequence"/>
</dbReference>
<gene>
    <name evidence="1" type="ORF">SMRZ_LOCUS25503</name>
</gene>
<proteinExistence type="predicted"/>
<name>A0A3P8ICN8_9TREM</name>
<dbReference type="AlphaFoldDB" id="A0A3P8ICN8"/>
<evidence type="ECO:0000313" key="1">
    <source>
        <dbReference type="EMBL" id="VDP55419.1"/>
    </source>
</evidence>
<organism evidence="1 2">
    <name type="scientific">Schistosoma margrebowiei</name>
    <dbReference type="NCBI Taxonomy" id="48269"/>
    <lineage>
        <taxon>Eukaryota</taxon>
        <taxon>Metazoa</taxon>
        <taxon>Spiralia</taxon>
        <taxon>Lophotrochozoa</taxon>
        <taxon>Platyhelminthes</taxon>
        <taxon>Trematoda</taxon>
        <taxon>Digenea</taxon>
        <taxon>Strigeidida</taxon>
        <taxon>Schistosomatoidea</taxon>
        <taxon>Schistosomatidae</taxon>
        <taxon>Schistosoma</taxon>
    </lineage>
</organism>
<sequence length="120" mass="13603">MSCSVLHRRGANFTFPTNSFAFIGDKQGDARLSPSCFDLIGDLESVVFVTNVRDKSSVFNDRFRGFLGRFIKLSQSKSDRLAFCGYSLELCKFEWFECEPAEVNVICLSLELSLDSLIFF</sequence>
<accession>A0A3P8ICN8</accession>
<dbReference type="EMBL" id="UZAI01021409">
    <property type="protein sequence ID" value="VDP55419.1"/>
    <property type="molecule type" value="Genomic_DNA"/>
</dbReference>